<evidence type="ECO:0000313" key="11">
    <source>
        <dbReference type="Proteomes" id="UP000688137"/>
    </source>
</evidence>
<evidence type="ECO:0000256" key="1">
    <source>
        <dbReference type="ARBA" id="ARBA00000707"/>
    </source>
</evidence>
<dbReference type="AlphaFoldDB" id="A0A8S1JS30"/>
<accession>A0A8S1JS30</accession>
<dbReference type="GO" id="GO:0005737">
    <property type="term" value="C:cytoplasm"/>
    <property type="evidence" value="ECO:0007669"/>
    <property type="project" value="TreeGrafter"/>
</dbReference>
<keyword evidence="6 8" id="KW-0378">Hydrolase</keyword>
<dbReference type="PANTHER" id="PTHR10589">
    <property type="entry name" value="UBIQUITIN CARBOXYL-TERMINAL HYDROLASE"/>
    <property type="match status" value="1"/>
</dbReference>
<dbReference type="GO" id="GO:0006511">
    <property type="term" value="P:ubiquitin-dependent protein catabolic process"/>
    <property type="evidence" value="ECO:0007669"/>
    <property type="project" value="UniProtKB-UniRule"/>
</dbReference>
<keyword evidence="11" id="KW-1185">Reference proteome</keyword>
<feature type="active site" description="Nucleophile" evidence="8">
    <location>
        <position position="93"/>
    </location>
</feature>
<evidence type="ECO:0000256" key="5">
    <source>
        <dbReference type="ARBA" id="ARBA00022786"/>
    </source>
</evidence>
<protein>
    <recommendedName>
        <fullName evidence="3 8">ubiquitinyl hydrolase 1</fullName>
        <ecNumber evidence="3 8">3.4.19.12</ecNumber>
    </recommendedName>
</protein>
<keyword evidence="4 8" id="KW-0645">Protease</keyword>
<name>A0A8S1JS30_PARPR</name>
<organism evidence="10 11">
    <name type="scientific">Paramecium primaurelia</name>
    <dbReference type="NCBI Taxonomy" id="5886"/>
    <lineage>
        <taxon>Eukaryota</taxon>
        <taxon>Sar</taxon>
        <taxon>Alveolata</taxon>
        <taxon>Ciliophora</taxon>
        <taxon>Intramacronucleata</taxon>
        <taxon>Oligohymenophorea</taxon>
        <taxon>Peniculida</taxon>
        <taxon>Parameciidae</taxon>
        <taxon>Paramecium</taxon>
    </lineage>
</organism>
<dbReference type="GO" id="GO:0016579">
    <property type="term" value="P:protein deubiquitination"/>
    <property type="evidence" value="ECO:0007669"/>
    <property type="project" value="TreeGrafter"/>
</dbReference>
<gene>
    <name evidence="10" type="ORF">PPRIM_AZ9-3.1.T0080366</name>
</gene>
<dbReference type="PANTHER" id="PTHR10589:SF17">
    <property type="entry name" value="UBIQUITIN CARBOXYL-TERMINAL HYDROLASE"/>
    <property type="match status" value="1"/>
</dbReference>
<evidence type="ECO:0000259" key="9">
    <source>
        <dbReference type="PROSITE" id="PS52048"/>
    </source>
</evidence>
<sequence>MDQKFENWLPLESNTILLNKYLVNLGVNTDFANFVDIVSFEPEFLIPGSLGALFVYPDSPAINNYFFEQGDKMFEKQIPESIYYMKQIAENACGTIAILHILANIPKEYQFIINEESFCPQFIQNTQNMTPEQRAEYLKNCKLEVKKKDGQVQSLQDAHKEVAQENLEDPNIELKAGHHFIAFVWHNGSVIELDGRKKAPINYVDCQQELFLEKVIEICQKHYIEKDLKEIGFNLMAFQIGFE</sequence>
<keyword evidence="7 8" id="KW-0788">Thiol protease</keyword>
<keyword evidence="5 8" id="KW-0833">Ubl conjugation pathway</keyword>
<comment type="similarity">
    <text evidence="2 8">Belongs to the peptidase C12 family.</text>
</comment>
<feature type="domain" description="UCH catalytic" evidence="9">
    <location>
        <begin position="7"/>
        <end position="240"/>
    </location>
</feature>
<dbReference type="EC" id="3.4.19.12" evidence="3 8"/>
<dbReference type="InterPro" id="IPR001578">
    <property type="entry name" value="Peptidase_C12_UCH"/>
</dbReference>
<dbReference type="GO" id="GO:0004843">
    <property type="term" value="F:cysteine-type deubiquitinase activity"/>
    <property type="evidence" value="ECO:0007669"/>
    <property type="project" value="UniProtKB-UniRule"/>
</dbReference>
<comment type="catalytic activity">
    <reaction evidence="1 8">
        <text>Thiol-dependent hydrolysis of ester, thioester, amide, peptide and isopeptide bonds formed by the C-terminal Gly of ubiquitin (a 76-residue protein attached to proteins as an intracellular targeting signal).</text>
        <dbReference type="EC" id="3.4.19.12"/>
    </reaction>
</comment>
<dbReference type="OMA" id="CISNGEA"/>
<evidence type="ECO:0000256" key="4">
    <source>
        <dbReference type="ARBA" id="ARBA00022670"/>
    </source>
</evidence>
<comment type="caution">
    <text evidence="10">The sequence shown here is derived from an EMBL/GenBank/DDBJ whole genome shotgun (WGS) entry which is preliminary data.</text>
</comment>
<dbReference type="FunFam" id="3.40.532.10:FF:000006">
    <property type="entry name" value="Ubiquitin carboxyl-terminal hydrolase"/>
    <property type="match status" value="1"/>
</dbReference>
<feature type="site" description="Transition state stabilizer" evidence="8">
    <location>
        <position position="87"/>
    </location>
</feature>
<dbReference type="PROSITE" id="PS52048">
    <property type="entry name" value="UCH_DOMAIN"/>
    <property type="match status" value="1"/>
</dbReference>
<dbReference type="EMBL" id="CAJJDM010000004">
    <property type="protein sequence ID" value="CAD8044797.1"/>
    <property type="molecule type" value="Genomic_DNA"/>
</dbReference>
<evidence type="ECO:0000256" key="8">
    <source>
        <dbReference type="PROSITE-ProRule" id="PRU01393"/>
    </source>
</evidence>
<feature type="active site" description="Proton donor" evidence="8">
    <location>
        <position position="179"/>
    </location>
</feature>
<evidence type="ECO:0000256" key="6">
    <source>
        <dbReference type="ARBA" id="ARBA00022801"/>
    </source>
</evidence>
<evidence type="ECO:0000256" key="7">
    <source>
        <dbReference type="ARBA" id="ARBA00022807"/>
    </source>
</evidence>
<feature type="site" description="Important for enzyme activity" evidence="8">
    <location>
        <position position="194"/>
    </location>
</feature>
<dbReference type="Pfam" id="PF01088">
    <property type="entry name" value="Peptidase_C12"/>
    <property type="match status" value="1"/>
</dbReference>
<evidence type="ECO:0000256" key="2">
    <source>
        <dbReference type="ARBA" id="ARBA00009326"/>
    </source>
</evidence>
<reference evidence="10" key="1">
    <citation type="submission" date="2021-01" db="EMBL/GenBank/DDBJ databases">
        <authorList>
            <consortium name="Genoscope - CEA"/>
            <person name="William W."/>
        </authorList>
    </citation>
    <scope>NUCLEOTIDE SEQUENCE</scope>
</reference>
<evidence type="ECO:0000313" key="10">
    <source>
        <dbReference type="EMBL" id="CAD8044797.1"/>
    </source>
</evidence>
<proteinExistence type="inferred from homology"/>
<evidence type="ECO:0000256" key="3">
    <source>
        <dbReference type="ARBA" id="ARBA00012759"/>
    </source>
</evidence>
<dbReference type="Proteomes" id="UP000688137">
    <property type="component" value="Unassembled WGS sequence"/>
</dbReference>